<dbReference type="Pfam" id="PF00106">
    <property type="entry name" value="adh_short"/>
    <property type="match status" value="1"/>
</dbReference>
<keyword evidence="2" id="KW-0521">NADP</keyword>
<accession>A0A4P7NE74</accession>
<evidence type="ECO:0000256" key="1">
    <source>
        <dbReference type="ARBA" id="ARBA00006484"/>
    </source>
</evidence>
<organism evidence="5 6">
    <name type="scientific">Pyricularia oryzae</name>
    <name type="common">Rice blast fungus</name>
    <name type="synonym">Magnaporthe oryzae</name>
    <dbReference type="NCBI Taxonomy" id="318829"/>
    <lineage>
        <taxon>Eukaryota</taxon>
        <taxon>Fungi</taxon>
        <taxon>Dikarya</taxon>
        <taxon>Ascomycota</taxon>
        <taxon>Pezizomycotina</taxon>
        <taxon>Sordariomycetes</taxon>
        <taxon>Sordariomycetidae</taxon>
        <taxon>Magnaporthales</taxon>
        <taxon>Pyriculariaceae</taxon>
        <taxon>Pyricularia</taxon>
    </lineage>
</organism>
<sequence>MFGRSAPKFDPAKDIPNQAGRIAFVTGGNGGLGLETVIQLAKAGMERIFIGARNEEKALKAIKEISTNLNCSTTFTFVKMDLTSFDSVCRAADQVISQTDKLHLLINNAGVVGTAPGLTPEGYETQWGTNHMGHALFTRLLLPLLKQTAEGGRVDVRIVNVSSLSERMCALHGCGDLEVFKTAEAKGPLWGAGIFWGYGASKLATILHARMLAKKHPSVKAVAVHPGTVKTTITGSFSKTSPFIGGYVMPFIAALFFVDVSEGARNQLWAATSDQANTGEYYSPVGRPNMGSGKSRNMKEAERVWEWTEKELDAYLRKTGR</sequence>
<dbReference type="GO" id="GO:0016491">
    <property type="term" value="F:oxidoreductase activity"/>
    <property type="evidence" value="ECO:0007669"/>
    <property type="project" value="UniProtKB-KW"/>
</dbReference>
<evidence type="ECO:0000256" key="4">
    <source>
        <dbReference type="RuleBase" id="RU000363"/>
    </source>
</evidence>
<comment type="similarity">
    <text evidence="1 4">Belongs to the short-chain dehydrogenases/reductases (SDR) family.</text>
</comment>
<evidence type="ECO:0000256" key="3">
    <source>
        <dbReference type="ARBA" id="ARBA00023002"/>
    </source>
</evidence>
<protein>
    <recommendedName>
        <fullName evidence="7">Retinol dehydrogenase 12</fullName>
    </recommendedName>
</protein>
<dbReference type="PRINTS" id="PR00081">
    <property type="entry name" value="GDHRDH"/>
</dbReference>
<reference evidence="5 6" key="1">
    <citation type="journal article" date="2019" name="Mol. Biol. Evol.">
        <title>Blast fungal genomes show frequent chromosomal changes, gene gains and losses, and effector gene turnover.</title>
        <authorList>
            <person name="Gomez Luciano L.B."/>
            <person name="Jason Tsai I."/>
            <person name="Chuma I."/>
            <person name="Tosa Y."/>
            <person name="Chen Y.H."/>
            <person name="Li J.Y."/>
            <person name="Li M.Y."/>
            <person name="Jade Lu M.Y."/>
            <person name="Nakayashiki H."/>
            <person name="Li W.H."/>
        </authorList>
    </citation>
    <scope>NUCLEOTIDE SEQUENCE [LARGE SCALE GENOMIC DNA]</scope>
    <source>
        <strain evidence="5">MZ5-1-6</strain>
    </source>
</reference>
<evidence type="ECO:0000256" key="2">
    <source>
        <dbReference type="ARBA" id="ARBA00022857"/>
    </source>
</evidence>
<gene>
    <name evidence="5" type="ORF">PoMZ_07072</name>
</gene>
<proteinExistence type="inferred from homology"/>
<evidence type="ECO:0000313" key="5">
    <source>
        <dbReference type="EMBL" id="QBZ60134.1"/>
    </source>
</evidence>
<keyword evidence="3" id="KW-0560">Oxidoreductase</keyword>
<dbReference type="InterPro" id="IPR036291">
    <property type="entry name" value="NAD(P)-bd_dom_sf"/>
</dbReference>
<dbReference type="EMBL" id="CP034207">
    <property type="protein sequence ID" value="QBZ60134.1"/>
    <property type="molecule type" value="Genomic_DNA"/>
</dbReference>
<dbReference type="PANTHER" id="PTHR24320">
    <property type="entry name" value="RETINOL DEHYDROGENASE"/>
    <property type="match status" value="1"/>
</dbReference>
<dbReference type="Gene3D" id="3.40.50.720">
    <property type="entry name" value="NAD(P)-binding Rossmann-like Domain"/>
    <property type="match status" value="1"/>
</dbReference>
<evidence type="ECO:0000313" key="6">
    <source>
        <dbReference type="Proteomes" id="UP000294847"/>
    </source>
</evidence>
<dbReference type="InterPro" id="IPR002347">
    <property type="entry name" value="SDR_fam"/>
</dbReference>
<name>A0A4P7NE74_PYROR</name>
<dbReference type="PRINTS" id="PR00080">
    <property type="entry name" value="SDRFAMILY"/>
</dbReference>
<dbReference type="PANTHER" id="PTHR24320:SF282">
    <property type="entry name" value="WW DOMAIN-CONTAINING OXIDOREDUCTASE"/>
    <property type="match status" value="1"/>
</dbReference>
<dbReference type="AlphaFoldDB" id="A0A4P7NE74"/>
<dbReference type="Proteomes" id="UP000294847">
    <property type="component" value="Chromosome 4"/>
</dbReference>
<evidence type="ECO:0008006" key="7">
    <source>
        <dbReference type="Google" id="ProtNLM"/>
    </source>
</evidence>
<dbReference type="SUPFAM" id="SSF51735">
    <property type="entry name" value="NAD(P)-binding Rossmann-fold domains"/>
    <property type="match status" value="1"/>
</dbReference>